<evidence type="ECO:0000313" key="2">
    <source>
        <dbReference type="Proteomes" id="UP000807469"/>
    </source>
</evidence>
<proteinExistence type="predicted"/>
<keyword evidence="2" id="KW-1185">Reference proteome</keyword>
<evidence type="ECO:0000313" key="1">
    <source>
        <dbReference type="EMBL" id="KAF9482072.1"/>
    </source>
</evidence>
<dbReference type="OrthoDB" id="5985073at2759"/>
<dbReference type="Proteomes" id="UP000807469">
    <property type="component" value="Unassembled WGS sequence"/>
</dbReference>
<name>A0A9P5Z6T8_9AGAR</name>
<reference evidence="1" key="1">
    <citation type="submission" date="2020-11" db="EMBL/GenBank/DDBJ databases">
        <authorList>
            <consortium name="DOE Joint Genome Institute"/>
            <person name="Ahrendt S."/>
            <person name="Riley R."/>
            <person name="Andreopoulos W."/>
            <person name="Labutti K."/>
            <person name="Pangilinan J."/>
            <person name="Ruiz-Duenas F.J."/>
            <person name="Barrasa J.M."/>
            <person name="Sanchez-Garcia M."/>
            <person name="Camarero S."/>
            <person name="Miyauchi S."/>
            <person name="Serrano A."/>
            <person name="Linde D."/>
            <person name="Babiker R."/>
            <person name="Drula E."/>
            <person name="Ayuso-Fernandez I."/>
            <person name="Pacheco R."/>
            <person name="Padilla G."/>
            <person name="Ferreira P."/>
            <person name="Barriuso J."/>
            <person name="Kellner H."/>
            <person name="Castanera R."/>
            <person name="Alfaro M."/>
            <person name="Ramirez L."/>
            <person name="Pisabarro A.G."/>
            <person name="Kuo A."/>
            <person name="Tritt A."/>
            <person name="Lipzen A."/>
            <person name="He G."/>
            <person name="Yan M."/>
            <person name="Ng V."/>
            <person name="Cullen D."/>
            <person name="Martin F."/>
            <person name="Rosso M.-N."/>
            <person name="Henrissat B."/>
            <person name="Hibbett D."/>
            <person name="Martinez A.T."/>
            <person name="Grigoriev I.V."/>
        </authorList>
    </citation>
    <scope>NUCLEOTIDE SEQUENCE</scope>
    <source>
        <strain evidence="1">CIRM-BRFM 674</strain>
    </source>
</reference>
<dbReference type="EMBL" id="MU155170">
    <property type="protein sequence ID" value="KAF9482072.1"/>
    <property type="molecule type" value="Genomic_DNA"/>
</dbReference>
<dbReference type="AlphaFoldDB" id="A0A9P5Z6T8"/>
<protein>
    <submittedName>
        <fullName evidence="1">Uncharacterized protein</fullName>
    </submittedName>
</protein>
<organism evidence="1 2">
    <name type="scientific">Pholiota conissans</name>
    <dbReference type="NCBI Taxonomy" id="109636"/>
    <lineage>
        <taxon>Eukaryota</taxon>
        <taxon>Fungi</taxon>
        <taxon>Dikarya</taxon>
        <taxon>Basidiomycota</taxon>
        <taxon>Agaricomycotina</taxon>
        <taxon>Agaricomycetes</taxon>
        <taxon>Agaricomycetidae</taxon>
        <taxon>Agaricales</taxon>
        <taxon>Agaricineae</taxon>
        <taxon>Strophariaceae</taxon>
        <taxon>Pholiota</taxon>
    </lineage>
</organism>
<gene>
    <name evidence="1" type="ORF">BDN70DRAFT_892855</name>
</gene>
<comment type="caution">
    <text evidence="1">The sequence shown here is derived from an EMBL/GenBank/DDBJ whole genome shotgun (WGS) entry which is preliminary data.</text>
</comment>
<accession>A0A9P5Z6T8</accession>
<sequence>MNKSMREPALRKIREAAAGSSLETSQLRQHLGCLRREGPFDEDFRIQISDSEIAIEHFRATSRMGRNGTPLFGPSFTDPVSLTVESCANFCNGIGNRMAGLQGTQCSVAALTTGHWRFSNFYKEHMDKGYDQCPLRIWYKYAVFIIFLLNSLPYPLSIHILTIFECNAVNLHVPLPRGNLTTAACTTTCGNAGKQSILSDDPFVHRRPFNDTLLVLKIENHRQFLISSINQALVEANTGQLNITSFAIACPQSTPFQKTLGENLLFAKGLLHLCTTVEDERDLEERMALLTPKDGNGNLGRGYFLFENQVAFRNLEKG</sequence>